<dbReference type="AlphaFoldDB" id="A0A1H7BYV9"/>
<organism evidence="2 3">
    <name type="scientific">Propionispira arboris</name>
    <dbReference type="NCBI Taxonomy" id="84035"/>
    <lineage>
        <taxon>Bacteria</taxon>
        <taxon>Bacillati</taxon>
        <taxon>Bacillota</taxon>
        <taxon>Negativicutes</taxon>
        <taxon>Selenomonadales</taxon>
        <taxon>Selenomonadaceae</taxon>
        <taxon>Propionispira</taxon>
    </lineage>
</organism>
<feature type="transmembrane region" description="Helical" evidence="1">
    <location>
        <begin position="102"/>
        <end position="123"/>
    </location>
</feature>
<sequence>MEKDEIKWVCQYLNIPTEEKKISITYFPLLVLEGIACVLNYKNIGFDISISCAFIIFLSMFIWGEYIRVNSKFLFLYLGVEFSLWSLCCMLAVWGISGIGLWQGLIVFTTFLLFSILANIYLVKRNEGNIINGNSNCAADLPKSIYGACGLFGLLTGSIVLKFLNPDGKNLLGEMSFGIAFYLIQYVAIRTFYKHIIRMRYKIDEVLNQQKQKKKR</sequence>
<reference evidence="2 3" key="1">
    <citation type="submission" date="2016-10" db="EMBL/GenBank/DDBJ databases">
        <authorList>
            <person name="de Groot N.N."/>
        </authorList>
    </citation>
    <scope>NUCLEOTIDE SEQUENCE [LARGE SCALE GENOMIC DNA]</scope>
    <source>
        <strain evidence="2 3">DSM 2179</strain>
    </source>
</reference>
<gene>
    <name evidence="2" type="ORF">SAMN05660742_1177</name>
</gene>
<evidence type="ECO:0000313" key="2">
    <source>
        <dbReference type="EMBL" id="SEJ78535.1"/>
    </source>
</evidence>
<feature type="transmembrane region" description="Helical" evidence="1">
    <location>
        <begin position="74"/>
        <end position="96"/>
    </location>
</feature>
<name>A0A1H7BYV9_9FIRM</name>
<evidence type="ECO:0000256" key="1">
    <source>
        <dbReference type="SAM" id="Phobius"/>
    </source>
</evidence>
<dbReference type="EMBL" id="FNZK01000017">
    <property type="protein sequence ID" value="SEJ78535.1"/>
    <property type="molecule type" value="Genomic_DNA"/>
</dbReference>
<proteinExistence type="predicted"/>
<dbReference type="Proteomes" id="UP000199662">
    <property type="component" value="Unassembled WGS sequence"/>
</dbReference>
<keyword evidence="3" id="KW-1185">Reference proteome</keyword>
<evidence type="ECO:0000313" key="3">
    <source>
        <dbReference type="Proteomes" id="UP000199662"/>
    </source>
</evidence>
<feature type="transmembrane region" description="Helical" evidence="1">
    <location>
        <begin position="48"/>
        <end position="67"/>
    </location>
</feature>
<feature type="transmembrane region" description="Helical" evidence="1">
    <location>
        <begin position="176"/>
        <end position="193"/>
    </location>
</feature>
<keyword evidence="1" id="KW-0812">Transmembrane</keyword>
<feature type="transmembrane region" description="Helical" evidence="1">
    <location>
        <begin position="24"/>
        <end position="42"/>
    </location>
</feature>
<accession>A0A1H7BYV9</accession>
<dbReference type="RefSeq" id="WP_091833500.1">
    <property type="nucleotide sequence ID" value="NZ_FNZK01000017.1"/>
</dbReference>
<dbReference type="STRING" id="84035.SAMN05660742_1177"/>
<protein>
    <submittedName>
        <fullName evidence="2">Uncharacterized protein</fullName>
    </submittedName>
</protein>
<feature type="transmembrane region" description="Helical" evidence="1">
    <location>
        <begin position="144"/>
        <end position="164"/>
    </location>
</feature>
<keyword evidence="1" id="KW-1133">Transmembrane helix</keyword>
<keyword evidence="1" id="KW-0472">Membrane</keyword>